<sequence>MSSANNTNNNNHNNSNNMEQYAFPGERLLNELLSEHAGELMRTGSPSIICSPLPTHWRSNKTLPISFKVVALGEVSDGTLVTVTAGNDENWCGELRNSSAIMKNQVAKFNDLRFVGRSGRGKSFSLTITVGSNPPQVGTYSKAIKVTVDGPREPRSKSMGNGSPSAAAAAAAAAAALFAHSSAHPLRTLANLFGPAAASAMFAAAEWRLAAKALQHNYNKLLIGQGAIGSLAQGSIPDAIGRTNRSMFHGRDNWNAIAAVINASNSGNNQKSNQQQQQSNGSCSPSSIVSAISTDDQQQQHQHQKEENGVEWVRKGSNTTTTDGWSEQTKSIKRFRLETEQPNDTTKVLNSNEQHSKTNESMNRRQRRRSSTSCSSSSCSSSNLTSEHRNRTDSDVSLKVESDESNDDSNLEAENDAPLMRAYDDVDDVTLNTGDQRRK</sequence>
<feature type="compositionally biased region" description="Low complexity" evidence="5">
    <location>
        <begin position="265"/>
        <end position="301"/>
    </location>
</feature>
<comment type="subcellular location">
    <subcellularLocation>
        <location evidence="1">Nucleus</location>
    </subcellularLocation>
</comment>
<evidence type="ECO:0000256" key="2">
    <source>
        <dbReference type="ARBA" id="ARBA00023015"/>
    </source>
</evidence>
<dbReference type="InterPro" id="IPR012346">
    <property type="entry name" value="p53/RUNT-type_TF_DNA-bd_sf"/>
</dbReference>
<dbReference type="GO" id="GO:0000978">
    <property type="term" value="F:RNA polymerase II cis-regulatory region sequence-specific DNA binding"/>
    <property type="evidence" value="ECO:0007669"/>
    <property type="project" value="TreeGrafter"/>
</dbReference>
<dbReference type="GO" id="GO:0005524">
    <property type="term" value="F:ATP binding"/>
    <property type="evidence" value="ECO:0007669"/>
    <property type="project" value="InterPro"/>
</dbReference>
<dbReference type="Proteomes" id="UP001142055">
    <property type="component" value="Chromosome 4"/>
</dbReference>
<feature type="compositionally biased region" description="Basic and acidic residues" evidence="5">
    <location>
        <begin position="386"/>
        <end position="402"/>
    </location>
</feature>
<reference evidence="7" key="1">
    <citation type="submission" date="2022-12" db="EMBL/GenBank/DDBJ databases">
        <title>Genome assemblies of Blomia tropicalis.</title>
        <authorList>
            <person name="Cui Y."/>
        </authorList>
    </citation>
    <scope>NUCLEOTIDE SEQUENCE</scope>
    <source>
        <tissue evidence="7">Adult mites</tissue>
    </source>
</reference>
<dbReference type="PROSITE" id="PS51062">
    <property type="entry name" value="RUNT"/>
    <property type="match status" value="1"/>
</dbReference>
<feature type="compositionally biased region" description="Polar residues" evidence="5">
    <location>
        <begin position="316"/>
        <end position="329"/>
    </location>
</feature>
<evidence type="ECO:0000256" key="4">
    <source>
        <dbReference type="ARBA" id="ARBA00023242"/>
    </source>
</evidence>
<keyword evidence="8" id="KW-1185">Reference proteome</keyword>
<feature type="region of interest" description="Disordered" evidence="5">
    <location>
        <begin position="265"/>
        <end position="439"/>
    </location>
</feature>
<dbReference type="Pfam" id="PF00853">
    <property type="entry name" value="Runt"/>
    <property type="match status" value="1"/>
</dbReference>
<gene>
    <name evidence="7" type="ORF">RDWZM_010442</name>
</gene>
<keyword evidence="2" id="KW-0805">Transcription regulation</keyword>
<dbReference type="Gene3D" id="2.60.40.720">
    <property type="match status" value="1"/>
</dbReference>
<feature type="compositionally biased region" description="Basic and acidic residues" evidence="5">
    <location>
        <begin position="303"/>
        <end position="314"/>
    </location>
</feature>
<feature type="compositionally biased region" description="Low complexity" evidence="5">
    <location>
        <begin position="371"/>
        <end position="385"/>
    </location>
</feature>
<dbReference type="PRINTS" id="PR00967">
    <property type="entry name" value="ONCOGENEAML1"/>
</dbReference>
<dbReference type="GO" id="GO:0005634">
    <property type="term" value="C:nucleus"/>
    <property type="evidence" value="ECO:0007669"/>
    <property type="project" value="UniProtKB-SubCell"/>
</dbReference>
<dbReference type="AlphaFoldDB" id="A0A9Q0M200"/>
<feature type="compositionally biased region" description="Polar residues" evidence="5">
    <location>
        <begin position="430"/>
        <end position="439"/>
    </location>
</feature>
<dbReference type="GO" id="GO:0000981">
    <property type="term" value="F:DNA-binding transcription factor activity, RNA polymerase II-specific"/>
    <property type="evidence" value="ECO:0007669"/>
    <property type="project" value="TreeGrafter"/>
</dbReference>
<evidence type="ECO:0000256" key="1">
    <source>
        <dbReference type="ARBA" id="ARBA00004123"/>
    </source>
</evidence>
<evidence type="ECO:0000256" key="5">
    <source>
        <dbReference type="SAM" id="MobiDB-lite"/>
    </source>
</evidence>
<dbReference type="EMBL" id="JAPWDV010000004">
    <property type="protein sequence ID" value="KAJ6215942.1"/>
    <property type="molecule type" value="Genomic_DNA"/>
</dbReference>
<evidence type="ECO:0000313" key="7">
    <source>
        <dbReference type="EMBL" id="KAJ6215942.1"/>
    </source>
</evidence>
<name>A0A9Q0M200_BLOTA</name>
<dbReference type="InterPro" id="IPR008967">
    <property type="entry name" value="p53-like_TF_DNA-bd_sf"/>
</dbReference>
<protein>
    <recommendedName>
        <fullName evidence="6">Runt domain-containing protein</fullName>
    </recommendedName>
</protein>
<feature type="compositionally biased region" description="Polar residues" evidence="5">
    <location>
        <begin position="340"/>
        <end position="353"/>
    </location>
</feature>
<dbReference type="SUPFAM" id="SSF49417">
    <property type="entry name" value="p53-like transcription factors"/>
    <property type="match status" value="1"/>
</dbReference>
<dbReference type="InterPro" id="IPR000040">
    <property type="entry name" value="AML1_Runt"/>
</dbReference>
<dbReference type="PANTHER" id="PTHR11950:SF31">
    <property type="entry name" value="SEGMENTATION PROTEIN RUNT"/>
    <property type="match status" value="1"/>
</dbReference>
<organism evidence="7 8">
    <name type="scientific">Blomia tropicalis</name>
    <name type="common">Mite</name>
    <dbReference type="NCBI Taxonomy" id="40697"/>
    <lineage>
        <taxon>Eukaryota</taxon>
        <taxon>Metazoa</taxon>
        <taxon>Ecdysozoa</taxon>
        <taxon>Arthropoda</taxon>
        <taxon>Chelicerata</taxon>
        <taxon>Arachnida</taxon>
        <taxon>Acari</taxon>
        <taxon>Acariformes</taxon>
        <taxon>Sarcoptiformes</taxon>
        <taxon>Astigmata</taxon>
        <taxon>Glycyphagoidea</taxon>
        <taxon>Echimyopodidae</taxon>
        <taxon>Blomia</taxon>
    </lineage>
</organism>
<comment type="caution">
    <text evidence="7">The sequence shown here is derived from an EMBL/GenBank/DDBJ whole genome shotgun (WGS) entry which is preliminary data.</text>
</comment>
<accession>A0A9Q0M200</accession>
<evidence type="ECO:0000313" key="8">
    <source>
        <dbReference type="Proteomes" id="UP001142055"/>
    </source>
</evidence>
<feature type="compositionally biased region" description="Acidic residues" evidence="5">
    <location>
        <begin position="403"/>
        <end position="415"/>
    </location>
</feature>
<proteinExistence type="predicted"/>
<keyword evidence="3" id="KW-0804">Transcription</keyword>
<evidence type="ECO:0000259" key="6">
    <source>
        <dbReference type="PROSITE" id="PS51062"/>
    </source>
</evidence>
<dbReference type="GO" id="GO:0001709">
    <property type="term" value="P:cell fate determination"/>
    <property type="evidence" value="ECO:0007669"/>
    <property type="project" value="UniProtKB-ARBA"/>
</dbReference>
<dbReference type="InterPro" id="IPR013524">
    <property type="entry name" value="Runt_dom"/>
</dbReference>
<evidence type="ECO:0000256" key="3">
    <source>
        <dbReference type="ARBA" id="ARBA00023163"/>
    </source>
</evidence>
<dbReference type="FunFam" id="2.60.40.720:FF:000001">
    <property type="entry name" value="Runt-related transcription factor"/>
    <property type="match status" value="1"/>
</dbReference>
<keyword evidence="4" id="KW-0539">Nucleus</keyword>
<dbReference type="PANTHER" id="PTHR11950">
    <property type="entry name" value="RUNT RELATED"/>
    <property type="match status" value="1"/>
</dbReference>
<feature type="domain" description="Runt" evidence="6">
    <location>
        <begin position="28"/>
        <end position="156"/>
    </location>
</feature>